<dbReference type="SUPFAM" id="SSF51735">
    <property type="entry name" value="NAD(P)-binding Rossmann-fold domains"/>
    <property type="match status" value="1"/>
</dbReference>
<name>A0ABS5B2Z6_9STRE</name>
<dbReference type="CDD" id="cd05243">
    <property type="entry name" value="SDR_a5"/>
    <property type="match status" value="1"/>
</dbReference>
<dbReference type="Pfam" id="PF13460">
    <property type="entry name" value="NAD_binding_10"/>
    <property type="match status" value="1"/>
</dbReference>
<evidence type="ECO:0000259" key="1">
    <source>
        <dbReference type="Pfam" id="PF13460"/>
    </source>
</evidence>
<dbReference type="PANTHER" id="PTHR15020:SF50">
    <property type="entry name" value="UPF0659 PROTEIN YMR090W"/>
    <property type="match status" value="1"/>
</dbReference>
<evidence type="ECO:0000313" key="3">
    <source>
        <dbReference type="Proteomes" id="UP001519296"/>
    </source>
</evidence>
<dbReference type="InterPro" id="IPR016040">
    <property type="entry name" value="NAD(P)-bd_dom"/>
</dbReference>
<dbReference type="Proteomes" id="UP001519296">
    <property type="component" value="Unassembled WGS sequence"/>
</dbReference>
<proteinExistence type="predicted"/>
<dbReference type="EMBL" id="PRDG01000002">
    <property type="protein sequence ID" value="MBP2623199.1"/>
    <property type="molecule type" value="Genomic_DNA"/>
</dbReference>
<organism evidence="2 3">
    <name type="scientific">Streptococcus oricebi</name>
    <dbReference type="NCBI Taxonomy" id="1547447"/>
    <lineage>
        <taxon>Bacteria</taxon>
        <taxon>Bacillati</taxon>
        <taxon>Bacillota</taxon>
        <taxon>Bacilli</taxon>
        <taxon>Lactobacillales</taxon>
        <taxon>Streptococcaceae</taxon>
        <taxon>Streptococcus</taxon>
    </lineage>
</organism>
<dbReference type="Gene3D" id="3.40.50.720">
    <property type="entry name" value="NAD(P)-binding Rossmann-like Domain"/>
    <property type="match status" value="1"/>
</dbReference>
<comment type="caution">
    <text evidence="2">The sequence shown here is derived from an EMBL/GenBank/DDBJ whole genome shotgun (WGS) entry which is preliminary data.</text>
</comment>
<gene>
    <name evidence="2" type="ORF">C4K46_04515</name>
</gene>
<reference evidence="2 3" key="1">
    <citation type="submission" date="2018-02" db="EMBL/GenBank/DDBJ databases">
        <title>Draft genome sequence of Streptococcus oricebi CCUG 70868T type strain.</title>
        <authorList>
            <person name="Mendez V."/>
            <person name="Salva-Serra F."/>
            <person name="Jaen-Luchoro D."/>
            <person name="Gonzales-Siles L."/>
            <person name="Karlsson R."/>
            <person name="Engstrom-Jakobsson H."/>
            <person name="Busquets A."/>
            <person name="Gomila M."/>
            <person name="Pineiro-Iglesias B."/>
            <person name="Bennasar-Figueras A."/>
            <person name="Seeger M."/>
            <person name="Moore E."/>
        </authorList>
    </citation>
    <scope>NUCLEOTIDE SEQUENCE [LARGE SCALE GENOMIC DNA]</scope>
    <source>
        <strain evidence="2 3">CCUG 70868</strain>
    </source>
</reference>
<feature type="domain" description="NAD(P)-binding" evidence="1">
    <location>
        <begin position="7"/>
        <end position="187"/>
    </location>
</feature>
<sequence length="211" mass="22913">MKIFIAGASGRVAQELISILLERGHDIYAGARSPEKLPSLLGLTAVKLDLKNGVSDLSQLLLGMDALYFTAGSRGRDLLQTDAFGAVKLMQAAQKAGVQRFIMLSSLFALEPEKWQNQALANLQDYYIAKFFADNYLLHQTDLDYTILQPGTLLEKPATGKVDFQPEKFAGNAIADVAQVLAGLLDKKASIGQVIKMIEGELAIDQALDTL</sequence>
<dbReference type="InterPro" id="IPR036291">
    <property type="entry name" value="NAD(P)-bd_dom_sf"/>
</dbReference>
<protein>
    <submittedName>
        <fullName evidence="2">NAD-dependent dehydratase</fullName>
    </submittedName>
</protein>
<accession>A0ABS5B2Z6</accession>
<evidence type="ECO:0000313" key="2">
    <source>
        <dbReference type="EMBL" id="MBP2623199.1"/>
    </source>
</evidence>
<dbReference type="PANTHER" id="PTHR15020">
    <property type="entry name" value="FLAVIN REDUCTASE-RELATED"/>
    <property type="match status" value="1"/>
</dbReference>
<dbReference type="RefSeq" id="WP_209627679.1">
    <property type="nucleotide sequence ID" value="NZ_PRDG01000002.1"/>
</dbReference>
<keyword evidence="3" id="KW-1185">Reference proteome</keyword>